<gene>
    <name evidence="1" type="ORF">HMPREF1218_2185</name>
</gene>
<dbReference type="Proteomes" id="UP000016600">
    <property type="component" value="Unassembled WGS sequence"/>
</dbReference>
<accession>U2MNY4</accession>
<keyword evidence="2" id="KW-1185">Reference proteome</keyword>
<evidence type="ECO:0000313" key="1">
    <source>
        <dbReference type="EMBL" id="ERK03370.1"/>
    </source>
</evidence>
<dbReference type="EMBL" id="AWET01000010">
    <property type="protein sequence ID" value="ERK03370.1"/>
    <property type="molecule type" value="Genomic_DNA"/>
</dbReference>
<evidence type="ECO:0000313" key="2">
    <source>
        <dbReference type="Proteomes" id="UP000016600"/>
    </source>
</evidence>
<dbReference type="AlphaFoldDB" id="U2MNY4"/>
<protein>
    <submittedName>
        <fullName evidence="1">Uncharacterized protein</fullName>
    </submittedName>
</protein>
<dbReference type="PATRIC" id="fig|1081904.3.peg.748"/>
<sequence>MSKQMEDRNDSLTFRLPMEFSYIFSRSCRASFNKVLCQYSRDELIRIAVLLNREYCNQPPQKLCQMLSSNNSKQQDLFLRIESFLKKSLKRDVEYVAATEITTLELLRRAFSIPLGKFRTTNNPLNVDRLQFQTIKLITQINEESMKFHIGEKDKEDLSVLYYINSASHYDISNFNEQNEFIAQTILAVKFFRLLECKSKYKSLLLGFCNAYTIPNWREYLRTLLSLFGISRKGEGYIPNDLNIDVDSLMTRSVLDRLSISSEENNIPYSSKSEYDQEGNSDYKMFRDRPLFKLTNGDYVIYNRSFLIDRLYSSLYFDFKKIVAELEGKQPNIPHLFTSDFIEKTLFVGLMNECLSHNVTDALDEAGLKCKYQIKNGELGYPDFYLKTDNAVMLFECKDIRINAWIKEQRNYTLIEEELKNKLVSKTYQLDYSKCSHKIITPKKIGCGQIAGHVSNIRKGIFPWNTSLSSNIKVYPVLVIADNRLHAPGLAQLLRRWYYGCLQSEGLQTTLESPLILMSPLTLIKYSAIFKRDGFQKYFDEYYDSISAVPSEI</sequence>
<comment type="caution">
    <text evidence="1">The sequence shown here is derived from an EMBL/GenBank/DDBJ whole genome shotgun (WGS) entry which is preliminary data.</text>
</comment>
<organism evidence="1 2">
    <name type="scientific">Hoylesella pleuritidis F0068</name>
    <dbReference type="NCBI Taxonomy" id="1081904"/>
    <lineage>
        <taxon>Bacteria</taxon>
        <taxon>Pseudomonadati</taxon>
        <taxon>Bacteroidota</taxon>
        <taxon>Bacteroidia</taxon>
        <taxon>Bacteroidales</taxon>
        <taxon>Prevotellaceae</taxon>
        <taxon>Hoylesella</taxon>
    </lineage>
</organism>
<reference evidence="1 2" key="1">
    <citation type="submission" date="2013-08" db="EMBL/GenBank/DDBJ databases">
        <authorList>
            <person name="Durkin A.S."/>
            <person name="Haft D.R."/>
            <person name="McCorrison J."/>
            <person name="Torralba M."/>
            <person name="Gillis M."/>
            <person name="Haft D.H."/>
            <person name="Methe B."/>
            <person name="Sutton G."/>
            <person name="Nelson K.E."/>
        </authorList>
    </citation>
    <scope>NUCLEOTIDE SEQUENCE [LARGE SCALE GENOMIC DNA]</scope>
    <source>
        <strain evidence="1 2">F0068</strain>
    </source>
</reference>
<proteinExistence type="predicted"/>
<name>U2MNY4_9BACT</name>